<keyword evidence="4" id="KW-1185">Reference proteome</keyword>
<evidence type="ECO:0000313" key="3">
    <source>
        <dbReference type="EMBL" id="SFK45515.1"/>
    </source>
</evidence>
<dbReference type="SUPFAM" id="SSF55718">
    <property type="entry name" value="SCP-like"/>
    <property type="match status" value="1"/>
</dbReference>
<dbReference type="InterPro" id="IPR003033">
    <property type="entry name" value="SCP2_sterol-bd_dom"/>
</dbReference>
<dbReference type="RefSeq" id="WP_244621698.1">
    <property type="nucleotide sequence ID" value="NZ_BSPE01000031.1"/>
</dbReference>
<keyword evidence="1" id="KW-0472">Membrane</keyword>
<dbReference type="EMBL" id="FOSL01000006">
    <property type="protein sequence ID" value="SFK45515.1"/>
    <property type="molecule type" value="Genomic_DNA"/>
</dbReference>
<evidence type="ECO:0000256" key="1">
    <source>
        <dbReference type="SAM" id="Phobius"/>
    </source>
</evidence>
<reference evidence="3 4" key="1">
    <citation type="submission" date="2016-10" db="EMBL/GenBank/DDBJ databases">
        <authorList>
            <person name="Varghese N."/>
            <person name="Submissions S."/>
        </authorList>
    </citation>
    <scope>NUCLEOTIDE SEQUENCE [LARGE SCALE GENOMIC DNA]</scope>
    <source>
        <strain evidence="3 4">DSM 21822</strain>
    </source>
</reference>
<gene>
    <name evidence="3" type="ORF">SAMN04488498_106215</name>
</gene>
<name>A0A1I3ZN78_9HYPH</name>
<feature type="domain" description="SCP2" evidence="2">
    <location>
        <begin position="46"/>
        <end position="135"/>
    </location>
</feature>
<dbReference type="InterPro" id="IPR036527">
    <property type="entry name" value="SCP2_sterol-bd_dom_sf"/>
</dbReference>
<evidence type="ECO:0000259" key="2">
    <source>
        <dbReference type="Pfam" id="PF02036"/>
    </source>
</evidence>
<sequence length="183" mass="19519">MVERTKAGELPAFIRVLFPTVAALPFGLLLTRSVRVLAARQPRLFERLAEHRSACFFVDPTDLAFAFTVVPDGERSLVRIVGKAETSTASVVIRGPLLMLLGLLDGTLDGDALFFHRVISVSGRTEAVVALRNAIEDAELRPADLLGLHGAVARFADAGILGGLSAARRLAASSDGDQAARMQ</sequence>
<keyword evidence="1" id="KW-0812">Transmembrane</keyword>
<dbReference type="Proteomes" id="UP000323300">
    <property type="component" value="Unassembled WGS sequence"/>
</dbReference>
<proteinExistence type="predicted"/>
<organism evidence="3 4">
    <name type="scientific">Neomesorhizobium albiziae</name>
    <dbReference type="NCBI Taxonomy" id="335020"/>
    <lineage>
        <taxon>Bacteria</taxon>
        <taxon>Pseudomonadati</taxon>
        <taxon>Pseudomonadota</taxon>
        <taxon>Alphaproteobacteria</taxon>
        <taxon>Hyphomicrobiales</taxon>
        <taxon>Phyllobacteriaceae</taxon>
        <taxon>Neomesorhizobium</taxon>
    </lineage>
</organism>
<evidence type="ECO:0000313" key="4">
    <source>
        <dbReference type="Proteomes" id="UP000323300"/>
    </source>
</evidence>
<accession>A0A1I3ZN78</accession>
<feature type="transmembrane region" description="Helical" evidence="1">
    <location>
        <begin position="12"/>
        <end position="31"/>
    </location>
</feature>
<keyword evidence="1" id="KW-1133">Transmembrane helix</keyword>
<dbReference type="Pfam" id="PF02036">
    <property type="entry name" value="SCP2"/>
    <property type="match status" value="1"/>
</dbReference>
<protein>
    <submittedName>
        <fullName evidence="3">Predicted lipid carrier protein YhbT, contains SCP2 domain</fullName>
    </submittedName>
</protein>
<dbReference type="AlphaFoldDB" id="A0A1I3ZN78"/>